<dbReference type="PANTHER" id="PTHR43585">
    <property type="entry name" value="FUMIPYRROLE BIOSYNTHESIS PROTEIN C"/>
    <property type="match status" value="1"/>
</dbReference>
<evidence type="ECO:0000256" key="4">
    <source>
        <dbReference type="PROSITE-ProRule" id="PRU00409"/>
    </source>
</evidence>
<evidence type="ECO:0000313" key="7">
    <source>
        <dbReference type="Proteomes" id="UP000619355"/>
    </source>
</evidence>
<comment type="caution">
    <text evidence="6">The sequence shown here is derived from an EMBL/GenBank/DDBJ whole genome shotgun (WGS) entry which is preliminary data.</text>
</comment>
<keyword evidence="1" id="KW-0436">Ligase</keyword>
<evidence type="ECO:0000256" key="3">
    <source>
        <dbReference type="ARBA" id="ARBA00022840"/>
    </source>
</evidence>
<dbReference type="GO" id="GO:0005524">
    <property type="term" value="F:ATP binding"/>
    <property type="evidence" value="ECO:0007669"/>
    <property type="project" value="UniProtKB-UniRule"/>
</dbReference>
<keyword evidence="3 4" id="KW-0067">ATP-binding</keyword>
<sequence>MLEPICLLGTGNSHAAEDEFRLAQIAASHPVVLLDTTAPAWARPYLVRHIAVDPADLAATVAAAGTYQAAHELRGALTYMPEHVETTARVAEILRTPTTPAEALARFGNLARLRTVLAQHSLPQPRWAEVFDAESAAAHAESLGYPVLLTQSGIGRTAAAQARNREEVGAAYELVDRPKAKTPFDRRGAILVEEALDGEQVSAETVVLDDEDIRIVSITRTLLGPPPARQPVRHCVFAHDALLQNPILRRIVTRAVQALGIELGVLSVRMRLTRKGPRIIDVSPHLADDLIPLIVKRATGIDLPRIAADLASGRTANLIATRQRAAAVQFHYSTTTGHVRRLTVHRHADRQPLLDRIVVTQELGNHVTSGPYATVHDRIGHFVVLGPDASSCRSTLDHTAQYIQAEVTPSPVKSVVALGVP</sequence>
<evidence type="ECO:0000256" key="2">
    <source>
        <dbReference type="ARBA" id="ARBA00022741"/>
    </source>
</evidence>
<organism evidence="6 7">
    <name type="scientific">Streptomyces capoamus</name>
    <dbReference type="NCBI Taxonomy" id="68183"/>
    <lineage>
        <taxon>Bacteria</taxon>
        <taxon>Bacillati</taxon>
        <taxon>Actinomycetota</taxon>
        <taxon>Actinomycetes</taxon>
        <taxon>Kitasatosporales</taxon>
        <taxon>Streptomycetaceae</taxon>
        <taxon>Streptomyces</taxon>
    </lineage>
</organism>
<proteinExistence type="predicted"/>
<keyword evidence="7" id="KW-1185">Reference proteome</keyword>
<protein>
    <recommendedName>
        <fullName evidence="5">ATP-grasp domain-containing protein</fullName>
    </recommendedName>
</protein>
<dbReference type="Gene3D" id="3.30.470.20">
    <property type="entry name" value="ATP-grasp fold, B domain"/>
    <property type="match status" value="1"/>
</dbReference>
<dbReference type="InterPro" id="IPR052032">
    <property type="entry name" value="ATP-dep_AA_Ligase"/>
</dbReference>
<accession>A0A919KFK5</accession>
<dbReference type="GO" id="GO:0016874">
    <property type="term" value="F:ligase activity"/>
    <property type="evidence" value="ECO:0007669"/>
    <property type="project" value="UniProtKB-KW"/>
</dbReference>
<reference evidence="7" key="1">
    <citation type="journal article" date="2019" name="Int. J. Syst. Evol. Microbiol.">
        <title>The Global Catalogue of Microorganisms (GCM) 10K type strain sequencing project: providing services to taxonomists for standard genome sequencing and annotation.</title>
        <authorList>
            <consortium name="The Broad Institute Genomics Platform"/>
            <consortium name="The Broad Institute Genome Sequencing Center for Infectious Disease"/>
            <person name="Wu L."/>
            <person name="Ma J."/>
        </authorList>
    </citation>
    <scope>NUCLEOTIDE SEQUENCE [LARGE SCALE GENOMIC DNA]</scope>
    <source>
        <strain evidence="7">JCM 4253</strain>
    </source>
</reference>
<feature type="domain" description="ATP-grasp" evidence="5">
    <location>
        <begin position="114"/>
        <end position="312"/>
    </location>
</feature>
<dbReference type="Proteomes" id="UP000619355">
    <property type="component" value="Unassembled WGS sequence"/>
</dbReference>
<dbReference type="EMBL" id="BNBF01000035">
    <property type="protein sequence ID" value="GHG74464.1"/>
    <property type="molecule type" value="Genomic_DNA"/>
</dbReference>
<evidence type="ECO:0000259" key="5">
    <source>
        <dbReference type="PROSITE" id="PS50975"/>
    </source>
</evidence>
<evidence type="ECO:0000256" key="1">
    <source>
        <dbReference type="ARBA" id="ARBA00022598"/>
    </source>
</evidence>
<gene>
    <name evidence="6" type="ORF">GCM10018980_71370</name>
</gene>
<name>A0A919KFK5_9ACTN</name>
<dbReference type="SUPFAM" id="SSF56059">
    <property type="entry name" value="Glutathione synthetase ATP-binding domain-like"/>
    <property type="match status" value="1"/>
</dbReference>
<dbReference type="InterPro" id="IPR011761">
    <property type="entry name" value="ATP-grasp"/>
</dbReference>
<dbReference type="PROSITE" id="PS50975">
    <property type="entry name" value="ATP_GRASP"/>
    <property type="match status" value="1"/>
</dbReference>
<dbReference type="AlphaFoldDB" id="A0A919KFK5"/>
<dbReference type="PANTHER" id="PTHR43585:SF2">
    <property type="entry name" value="ATP-GRASP ENZYME FSQD"/>
    <property type="match status" value="1"/>
</dbReference>
<evidence type="ECO:0000313" key="6">
    <source>
        <dbReference type="EMBL" id="GHG74464.1"/>
    </source>
</evidence>
<keyword evidence="2 4" id="KW-0547">Nucleotide-binding</keyword>
<dbReference type="GO" id="GO:0046872">
    <property type="term" value="F:metal ion binding"/>
    <property type="evidence" value="ECO:0007669"/>
    <property type="project" value="InterPro"/>
</dbReference>